<accession>A0AB38ZET1</accession>
<dbReference type="GO" id="GO:0004869">
    <property type="term" value="F:cysteine-type endopeptidase inhibitor activity"/>
    <property type="evidence" value="ECO:0007669"/>
    <property type="project" value="InterPro"/>
</dbReference>
<dbReference type="InterPro" id="IPR000010">
    <property type="entry name" value="Cystatin_dom"/>
</dbReference>
<feature type="chain" id="PRO_5044231294" evidence="1">
    <location>
        <begin position="22"/>
        <end position="120"/>
    </location>
</feature>
<dbReference type="EMBL" id="PP517516">
    <property type="protein sequence ID" value="WXI02766.1"/>
    <property type="molecule type" value="mRNA"/>
</dbReference>
<organism evidence="2">
    <name type="scientific">Oncocephalus sp</name>
    <dbReference type="NCBI Taxonomy" id="2944721"/>
    <lineage>
        <taxon>Eukaryota</taxon>
        <taxon>Metazoa</taxon>
        <taxon>Ecdysozoa</taxon>
        <taxon>Arthropoda</taxon>
        <taxon>Hexapoda</taxon>
        <taxon>Insecta</taxon>
        <taxon>Pterygota</taxon>
        <taxon>Neoptera</taxon>
        <taxon>Paraneoptera</taxon>
        <taxon>Hemiptera</taxon>
        <taxon>Heteroptera</taxon>
        <taxon>Panheteroptera</taxon>
        <taxon>Cimicomorpha</taxon>
        <taxon>Reduviidae</taxon>
        <taxon>Stenopodainae</taxon>
        <taxon>Oncocephalus</taxon>
    </lineage>
</organism>
<feature type="signal peptide" evidence="1">
    <location>
        <begin position="1"/>
        <end position="21"/>
    </location>
</feature>
<evidence type="ECO:0000256" key="1">
    <source>
        <dbReference type="SAM" id="SignalP"/>
    </source>
</evidence>
<name>A0AB38ZET1_9HEMI</name>
<keyword evidence="1" id="KW-0732">Signal</keyword>
<dbReference type="SUPFAM" id="SSF54403">
    <property type="entry name" value="Cystatin/monellin"/>
    <property type="match status" value="1"/>
</dbReference>
<reference evidence="2" key="1">
    <citation type="submission" date="2024-03" db="EMBL/GenBank/DDBJ databases">
        <title>Venom adaptation and exaptation during the trophic switch to blood-feeding by kissing bugs (Reduviidae: Triatominae).</title>
        <authorList>
            <person name="Zdenek C.N."/>
            <person name="Cardoso F.C."/>
            <person name="Robinson S.D."/>
            <person name="Mercedes R.S."/>
            <person name="Raidjoe E.R."/>
            <person name="Hernandez-Vargas M.J."/>
            <person name="Jin J."/>
            <person name="Corzo G."/>
            <person name="Vetter I."/>
            <person name="King G.F."/>
            <person name="Fry B.G."/>
            <person name="Walker A."/>
        </authorList>
    </citation>
    <scope>NUCLEOTIDE SEQUENCE</scope>
</reference>
<evidence type="ECO:0000313" key="2">
    <source>
        <dbReference type="EMBL" id="WXI02766.1"/>
    </source>
</evidence>
<sequence>MFKSAVIILLLGSVFLLECNAANIKLQPKGPHKVIKPGGVVDISVDDELMKKSLNFLLSERNSGLEVARVISAKRQTTNGYHYIIIFKTTGGQKCKANFTVRGSGDKMKLLSKNRGDILC</sequence>
<protein>
    <submittedName>
        <fullName evidence="2">Venom cystatin 7</fullName>
    </submittedName>
</protein>
<proteinExistence type="evidence at transcript level"/>
<dbReference type="InterPro" id="IPR046350">
    <property type="entry name" value="Cystatin_sf"/>
</dbReference>
<dbReference type="Gene3D" id="3.10.450.10">
    <property type="match status" value="1"/>
</dbReference>
<dbReference type="CDD" id="cd00042">
    <property type="entry name" value="CY"/>
    <property type="match status" value="1"/>
</dbReference>
<dbReference type="AlphaFoldDB" id="A0AB38ZET1"/>